<comment type="caution">
    <text evidence="1">The sequence shown here is derived from an EMBL/GenBank/DDBJ whole genome shotgun (WGS) entry which is preliminary data.</text>
</comment>
<dbReference type="InterPro" id="IPR035286">
    <property type="entry name" value="DUF5361"/>
</dbReference>
<dbReference type="EMBL" id="QSRJ01000001">
    <property type="protein sequence ID" value="RGL12350.1"/>
    <property type="molecule type" value="Genomic_DNA"/>
</dbReference>
<evidence type="ECO:0000313" key="2">
    <source>
        <dbReference type="Proteomes" id="UP000260943"/>
    </source>
</evidence>
<accession>A0A3E4QYS2</accession>
<dbReference type="Pfam" id="PF17318">
    <property type="entry name" value="DUF5361"/>
    <property type="match status" value="1"/>
</dbReference>
<reference evidence="1 2" key="1">
    <citation type="submission" date="2018-08" db="EMBL/GenBank/DDBJ databases">
        <title>A genome reference for cultivated species of the human gut microbiota.</title>
        <authorList>
            <person name="Zou Y."/>
            <person name="Xue W."/>
            <person name="Luo G."/>
        </authorList>
    </citation>
    <scope>NUCLEOTIDE SEQUENCE [LARGE SCALE GENOMIC DNA]</scope>
    <source>
        <strain evidence="1 2">TF08-14</strain>
    </source>
</reference>
<proteinExistence type="predicted"/>
<dbReference type="Proteomes" id="UP000260943">
    <property type="component" value="Unassembled WGS sequence"/>
</dbReference>
<dbReference type="RefSeq" id="WP_117678844.1">
    <property type="nucleotide sequence ID" value="NZ_CAJJKC010000005.1"/>
</dbReference>
<evidence type="ECO:0000313" key="1">
    <source>
        <dbReference type="EMBL" id="RGL12350.1"/>
    </source>
</evidence>
<organism evidence="1 2">
    <name type="scientific">Collinsella tanakaei</name>
    <dbReference type="NCBI Taxonomy" id="626935"/>
    <lineage>
        <taxon>Bacteria</taxon>
        <taxon>Bacillati</taxon>
        <taxon>Actinomycetota</taxon>
        <taxon>Coriobacteriia</taxon>
        <taxon>Coriobacteriales</taxon>
        <taxon>Coriobacteriaceae</taxon>
        <taxon>Collinsella</taxon>
    </lineage>
</organism>
<gene>
    <name evidence="1" type="ORF">DXC81_01460</name>
</gene>
<protein>
    <submittedName>
        <fullName evidence="1">Uncharacterized protein</fullName>
    </submittedName>
</protein>
<sequence>MRADFAEYYGLDIDRMGVDYSALHAAELLSNLPDGARTRIAYDKGAVWTIDRTLAAAETNALHYLLWAQTKDGRKGRNKPKLIGPFERQHVHRKQALAMTVEELEEILSRPRGGIPNG</sequence>
<dbReference type="AlphaFoldDB" id="A0A3E4QYS2"/>
<name>A0A3E4QYS2_9ACTN</name>